<sequence length="78" mass="8945">MRNSLVPNELSTRTHHFASISRTGMGQLMTLADYWLIHQLTKASDVHRTWSILIETVPCFLFLFRVQTSEPRSLAATN</sequence>
<organism evidence="1">
    <name type="scientific">Arundo donax</name>
    <name type="common">Giant reed</name>
    <name type="synonym">Donax arundinaceus</name>
    <dbReference type="NCBI Taxonomy" id="35708"/>
    <lineage>
        <taxon>Eukaryota</taxon>
        <taxon>Viridiplantae</taxon>
        <taxon>Streptophyta</taxon>
        <taxon>Embryophyta</taxon>
        <taxon>Tracheophyta</taxon>
        <taxon>Spermatophyta</taxon>
        <taxon>Magnoliopsida</taxon>
        <taxon>Liliopsida</taxon>
        <taxon>Poales</taxon>
        <taxon>Poaceae</taxon>
        <taxon>PACMAD clade</taxon>
        <taxon>Arundinoideae</taxon>
        <taxon>Arundineae</taxon>
        <taxon>Arundo</taxon>
    </lineage>
</organism>
<proteinExistence type="predicted"/>
<protein>
    <submittedName>
        <fullName evidence="1">Uncharacterized protein</fullName>
    </submittedName>
</protein>
<evidence type="ECO:0000313" key="1">
    <source>
        <dbReference type="EMBL" id="JAD85660.1"/>
    </source>
</evidence>
<dbReference type="EMBL" id="GBRH01212235">
    <property type="protein sequence ID" value="JAD85660.1"/>
    <property type="molecule type" value="Transcribed_RNA"/>
</dbReference>
<dbReference type="AlphaFoldDB" id="A0A0A9DJ50"/>
<reference evidence="1" key="2">
    <citation type="journal article" date="2015" name="Data Brief">
        <title>Shoot transcriptome of the giant reed, Arundo donax.</title>
        <authorList>
            <person name="Barrero R.A."/>
            <person name="Guerrero F.D."/>
            <person name="Moolhuijzen P."/>
            <person name="Goolsby J.A."/>
            <person name="Tidwell J."/>
            <person name="Bellgard S.E."/>
            <person name="Bellgard M.I."/>
        </authorList>
    </citation>
    <scope>NUCLEOTIDE SEQUENCE</scope>
    <source>
        <tissue evidence="1">Shoot tissue taken approximately 20 cm above the soil surface</tissue>
    </source>
</reference>
<reference evidence="1" key="1">
    <citation type="submission" date="2014-09" db="EMBL/GenBank/DDBJ databases">
        <authorList>
            <person name="Magalhaes I.L.F."/>
            <person name="Oliveira U."/>
            <person name="Santos F.R."/>
            <person name="Vidigal T.H.D.A."/>
            <person name="Brescovit A.D."/>
            <person name="Santos A.J."/>
        </authorList>
    </citation>
    <scope>NUCLEOTIDE SEQUENCE</scope>
    <source>
        <tissue evidence="1">Shoot tissue taken approximately 20 cm above the soil surface</tissue>
    </source>
</reference>
<name>A0A0A9DJ50_ARUDO</name>
<accession>A0A0A9DJ50</accession>